<dbReference type="Gene3D" id="3.30.420.10">
    <property type="entry name" value="Ribonuclease H-like superfamily/Ribonuclease H"/>
    <property type="match status" value="1"/>
</dbReference>
<dbReference type="EMBL" id="BGPR01025806">
    <property type="protein sequence ID" value="GBN95008.1"/>
    <property type="molecule type" value="Genomic_DNA"/>
</dbReference>
<dbReference type="GO" id="GO:0003676">
    <property type="term" value="F:nucleic acid binding"/>
    <property type="evidence" value="ECO:0007669"/>
    <property type="project" value="InterPro"/>
</dbReference>
<dbReference type="AlphaFoldDB" id="A0A4Y2T304"/>
<evidence type="ECO:0008006" key="4">
    <source>
        <dbReference type="Google" id="ProtNLM"/>
    </source>
</evidence>
<dbReference type="Proteomes" id="UP000499080">
    <property type="component" value="Unassembled WGS sequence"/>
</dbReference>
<dbReference type="OrthoDB" id="8195099at2759"/>
<keyword evidence="3" id="KW-1185">Reference proteome</keyword>
<dbReference type="InterPro" id="IPR036397">
    <property type="entry name" value="RNaseH_sf"/>
</dbReference>
<comment type="caution">
    <text evidence="1">The sequence shown here is derived from an EMBL/GenBank/DDBJ whole genome shotgun (WGS) entry which is preliminary data.</text>
</comment>
<evidence type="ECO:0000313" key="2">
    <source>
        <dbReference type="EMBL" id="GBN95008.1"/>
    </source>
</evidence>
<accession>A0A4Y2T304</accession>
<dbReference type="EMBL" id="BGPR01025800">
    <property type="protein sequence ID" value="GBN94998.1"/>
    <property type="molecule type" value="Genomic_DNA"/>
</dbReference>
<organism evidence="1 3">
    <name type="scientific">Araneus ventricosus</name>
    <name type="common">Orbweaver spider</name>
    <name type="synonym">Epeira ventricosa</name>
    <dbReference type="NCBI Taxonomy" id="182803"/>
    <lineage>
        <taxon>Eukaryota</taxon>
        <taxon>Metazoa</taxon>
        <taxon>Ecdysozoa</taxon>
        <taxon>Arthropoda</taxon>
        <taxon>Chelicerata</taxon>
        <taxon>Arachnida</taxon>
        <taxon>Araneae</taxon>
        <taxon>Araneomorphae</taxon>
        <taxon>Entelegynae</taxon>
        <taxon>Araneoidea</taxon>
        <taxon>Araneidae</taxon>
        <taxon>Araneus</taxon>
    </lineage>
</organism>
<gene>
    <name evidence="2" type="ORF">AVEN_268037_1</name>
    <name evidence="1" type="ORF">AVEN_71227_1</name>
</gene>
<name>A0A4Y2T304_ARAVE</name>
<dbReference type="PANTHER" id="PTHR47326">
    <property type="entry name" value="TRANSPOSABLE ELEMENT TC3 TRANSPOSASE-LIKE PROTEIN"/>
    <property type="match status" value="1"/>
</dbReference>
<reference evidence="1 3" key="1">
    <citation type="journal article" date="2019" name="Sci. Rep.">
        <title>Orb-weaving spider Araneus ventricosus genome elucidates the spidroin gene catalogue.</title>
        <authorList>
            <person name="Kono N."/>
            <person name="Nakamura H."/>
            <person name="Ohtoshi R."/>
            <person name="Moran D.A.P."/>
            <person name="Shinohara A."/>
            <person name="Yoshida Y."/>
            <person name="Fujiwara M."/>
            <person name="Mori M."/>
            <person name="Tomita M."/>
            <person name="Arakawa K."/>
        </authorList>
    </citation>
    <scope>NUCLEOTIDE SEQUENCE [LARGE SCALE GENOMIC DNA]</scope>
</reference>
<sequence length="110" mass="12674">MRVWGLENPHAVLEQARDSPKVNMWCGLLCDRIIGPFFFSEVTVRSANYLHMIEVLAFPQIEDVQSNIIFQQDGAPTHWNLEVQKILEEKLPGVGLEEEVQYRGHLDLQT</sequence>
<evidence type="ECO:0000313" key="1">
    <source>
        <dbReference type="EMBL" id="GBN94998.1"/>
    </source>
</evidence>
<dbReference type="PANTHER" id="PTHR47326:SF1">
    <property type="entry name" value="HTH PSQ-TYPE DOMAIN-CONTAINING PROTEIN"/>
    <property type="match status" value="1"/>
</dbReference>
<protein>
    <recommendedName>
        <fullName evidence="4">Tc1-like transposase DDE domain-containing protein</fullName>
    </recommendedName>
</protein>
<proteinExistence type="predicted"/>
<evidence type="ECO:0000313" key="3">
    <source>
        <dbReference type="Proteomes" id="UP000499080"/>
    </source>
</evidence>